<dbReference type="Gene3D" id="1.25.10.10">
    <property type="entry name" value="Leucine-rich Repeat Variant"/>
    <property type="match status" value="2"/>
</dbReference>
<reference evidence="1 2" key="1">
    <citation type="journal article" date="2008" name="Science">
        <title>The Physcomitrella genome reveals evolutionary insights into the conquest of land by plants.</title>
        <authorList>
            <person name="Rensing S."/>
            <person name="Lang D."/>
            <person name="Zimmer A."/>
            <person name="Terry A."/>
            <person name="Salamov A."/>
            <person name="Shapiro H."/>
            <person name="Nishiyama T."/>
            <person name="Perroud P.-F."/>
            <person name="Lindquist E."/>
            <person name="Kamisugi Y."/>
            <person name="Tanahashi T."/>
            <person name="Sakakibara K."/>
            <person name="Fujita T."/>
            <person name="Oishi K."/>
            <person name="Shin-I T."/>
            <person name="Kuroki Y."/>
            <person name="Toyoda A."/>
            <person name="Suzuki Y."/>
            <person name="Hashimoto A."/>
            <person name="Yamaguchi K."/>
            <person name="Sugano A."/>
            <person name="Kohara Y."/>
            <person name="Fujiyama A."/>
            <person name="Anterola A."/>
            <person name="Aoki S."/>
            <person name="Ashton N."/>
            <person name="Barbazuk W.B."/>
            <person name="Barker E."/>
            <person name="Bennetzen J."/>
            <person name="Bezanilla M."/>
            <person name="Blankenship R."/>
            <person name="Cho S.H."/>
            <person name="Dutcher S."/>
            <person name="Estelle M."/>
            <person name="Fawcett J.A."/>
            <person name="Gundlach H."/>
            <person name="Hanada K."/>
            <person name="Heyl A."/>
            <person name="Hicks K.A."/>
            <person name="Hugh J."/>
            <person name="Lohr M."/>
            <person name="Mayer K."/>
            <person name="Melkozernov A."/>
            <person name="Murata T."/>
            <person name="Nelson D."/>
            <person name="Pils B."/>
            <person name="Prigge M."/>
            <person name="Reiss B."/>
            <person name="Renner T."/>
            <person name="Rombauts S."/>
            <person name="Rushton P."/>
            <person name="Sanderfoot A."/>
            <person name="Schween G."/>
            <person name="Shiu S.-H."/>
            <person name="Stueber K."/>
            <person name="Theodoulou F.L."/>
            <person name="Tu H."/>
            <person name="Van de Peer Y."/>
            <person name="Verrier P.J."/>
            <person name="Waters E."/>
            <person name="Wood A."/>
            <person name="Yang L."/>
            <person name="Cove D."/>
            <person name="Cuming A."/>
            <person name="Hasebe M."/>
            <person name="Lucas S."/>
            <person name="Mishler D.B."/>
            <person name="Reski R."/>
            <person name="Grigoriev I."/>
            <person name="Quatrano R.S."/>
            <person name="Boore J.L."/>
        </authorList>
    </citation>
    <scope>NUCLEOTIDE SEQUENCE [LARGE SCALE GENOMIC DNA]</scope>
    <source>
        <strain evidence="1 2">cv. Gransden 2004</strain>
    </source>
</reference>
<dbReference type="PANTHER" id="PTHR46700">
    <property type="entry name" value="ARM REPEAT SUPERFAMILY PROTEIN"/>
    <property type="match status" value="1"/>
</dbReference>
<dbReference type="EnsemblPlants" id="Pp3c9_11530V3.2">
    <property type="protein sequence ID" value="Pp3c9_11530V3.2"/>
    <property type="gene ID" value="Pp3c9_11530"/>
</dbReference>
<dbReference type="InterPro" id="IPR011989">
    <property type="entry name" value="ARM-like"/>
</dbReference>
<dbReference type="EMBL" id="ABEU02000009">
    <property type="status" value="NOT_ANNOTATED_CDS"/>
    <property type="molecule type" value="Genomic_DNA"/>
</dbReference>
<name>A0A7I4FVF4_PHYPA</name>
<dbReference type="SUPFAM" id="SSF48371">
    <property type="entry name" value="ARM repeat"/>
    <property type="match status" value="1"/>
</dbReference>
<keyword evidence="2" id="KW-1185">Reference proteome</keyword>
<reference evidence="1" key="3">
    <citation type="submission" date="2020-12" db="UniProtKB">
        <authorList>
            <consortium name="EnsemblPlants"/>
        </authorList>
    </citation>
    <scope>IDENTIFICATION</scope>
</reference>
<evidence type="ECO:0000313" key="1">
    <source>
        <dbReference type="EnsemblPlants" id="Pp3c9_11530V3.2"/>
    </source>
</evidence>
<sequence length="186" mass="19920">MEQGVAATLAIWLAKKCPAAGVTLAALGEISQLVAMLDSSPIYCSHSALLTLLSLANGNDLNKAAIVDAGSVPSKMVGVPFGCNSTMEIAGIMETLIEILRWGAHSKCQEGAAYVLMEAAYHNYAHRQAMARNQAVPAFPEVSLLGNELAQKRAIRILKCLREDRAQRRSVSGPMGLLQDSSKFHQ</sequence>
<dbReference type="PANTHER" id="PTHR46700:SF1">
    <property type="entry name" value="ARM REPEAT SUPERFAMILY PROTEIN"/>
    <property type="match status" value="1"/>
</dbReference>
<organism evidence="1 2">
    <name type="scientific">Physcomitrium patens</name>
    <name type="common">Spreading-leaved earth moss</name>
    <name type="synonym">Physcomitrella patens</name>
    <dbReference type="NCBI Taxonomy" id="3218"/>
    <lineage>
        <taxon>Eukaryota</taxon>
        <taxon>Viridiplantae</taxon>
        <taxon>Streptophyta</taxon>
        <taxon>Embryophyta</taxon>
        <taxon>Bryophyta</taxon>
        <taxon>Bryophytina</taxon>
        <taxon>Bryopsida</taxon>
        <taxon>Funariidae</taxon>
        <taxon>Funariales</taxon>
        <taxon>Funariaceae</taxon>
        <taxon>Physcomitrium</taxon>
    </lineage>
</organism>
<accession>A0A7I4FVF4</accession>
<evidence type="ECO:0000313" key="2">
    <source>
        <dbReference type="Proteomes" id="UP000006727"/>
    </source>
</evidence>
<dbReference type="Gramene" id="Pp3c9_11530V3.2">
    <property type="protein sequence ID" value="Pp3c9_11530V3.2"/>
    <property type="gene ID" value="Pp3c9_11530"/>
</dbReference>
<proteinExistence type="predicted"/>
<dbReference type="Proteomes" id="UP000006727">
    <property type="component" value="Chromosome 9"/>
</dbReference>
<dbReference type="AlphaFoldDB" id="A0A7I4FVF4"/>
<reference evidence="1 2" key="2">
    <citation type="journal article" date="2018" name="Plant J.">
        <title>The Physcomitrella patens chromosome-scale assembly reveals moss genome structure and evolution.</title>
        <authorList>
            <person name="Lang D."/>
            <person name="Ullrich K.K."/>
            <person name="Murat F."/>
            <person name="Fuchs J."/>
            <person name="Jenkins J."/>
            <person name="Haas F.B."/>
            <person name="Piednoel M."/>
            <person name="Gundlach H."/>
            <person name="Van Bel M."/>
            <person name="Meyberg R."/>
            <person name="Vives C."/>
            <person name="Morata J."/>
            <person name="Symeonidi A."/>
            <person name="Hiss M."/>
            <person name="Muchero W."/>
            <person name="Kamisugi Y."/>
            <person name="Saleh O."/>
            <person name="Blanc G."/>
            <person name="Decker E.L."/>
            <person name="van Gessel N."/>
            <person name="Grimwood J."/>
            <person name="Hayes R.D."/>
            <person name="Graham S.W."/>
            <person name="Gunter L.E."/>
            <person name="McDaniel S.F."/>
            <person name="Hoernstein S.N.W."/>
            <person name="Larsson A."/>
            <person name="Li F.W."/>
            <person name="Perroud P.F."/>
            <person name="Phillips J."/>
            <person name="Ranjan P."/>
            <person name="Rokshar D.S."/>
            <person name="Rothfels C.J."/>
            <person name="Schneider L."/>
            <person name="Shu S."/>
            <person name="Stevenson D.W."/>
            <person name="Thummler F."/>
            <person name="Tillich M."/>
            <person name="Villarreal Aguilar J.C."/>
            <person name="Widiez T."/>
            <person name="Wong G.K."/>
            <person name="Wymore A."/>
            <person name="Zhang Y."/>
            <person name="Zimmer A.D."/>
            <person name="Quatrano R.S."/>
            <person name="Mayer K.F.X."/>
            <person name="Goodstein D."/>
            <person name="Casacuberta J.M."/>
            <person name="Vandepoele K."/>
            <person name="Reski R."/>
            <person name="Cuming A.C."/>
            <person name="Tuskan G.A."/>
            <person name="Maumus F."/>
            <person name="Salse J."/>
            <person name="Schmutz J."/>
            <person name="Rensing S.A."/>
        </authorList>
    </citation>
    <scope>NUCLEOTIDE SEQUENCE [LARGE SCALE GENOMIC DNA]</scope>
    <source>
        <strain evidence="1 2">cv. Gransden 2004</strain>
    </source>
</reference>
<dbReference type="InterPro" id="IPR016024">
    <property type="entry name" value="ARM-type_fold"/>
</dbReference>
<dbReference type="InParanoid" id="A0A7I4FVF4"/>
<protein>
    <submittedName>
        <fullName evidence="1">Uncharacterized protein</fullName>
    </submittedName>
</protein>